<accession>A0ACC3YHQ6</accession>
<protein>
    <submittedName>
        <fullName evidence="1">Uncharacterized protein</fullName>
    </submittedName>
</protein>
<name>A0ACC3YHQ6_COLTU</name>
<proteinExistence type="predicted"/>
<keyword evidence="2" id="KW-1185">Reference proteome</keyword>
<evidence type="ECO:0000313" key="2">
    <source>
        <dbReference type="Proteomes" id="UP000805649"/>
    </source>
</evidence>
<sequence length="74" mass="7985">MSQLSASGKLNFTADDGPSQAWLAFGTTPGPGSNWRDAPFNPPEKPANDRLGKSSDTTGRGRRCFSMYLQSGYK</sequence>
<gene>
    <name evidence="1" type="ORF">CTRU02_214178</name>
</gene>
<organism evidence="1 2">
    <name type="scientific">Colletotrichum truncatum</name>
    <name type="common">Anthracnose fungus</name>
    <name type="synonym">Colletotrichum capsici</name>
    <dbReference type="NCBI Taxonomy" id="5467"/>
    <lineage>
        <taxon>Eukaryota</taxon>
        <taxon>Fungi</taxon>
        <taxon>Dikarya</taxon>
        <taxon>Ascomycota</taxon>
        <taxon>Pezizomycotina</taxon>
        <taxon>Sordariomycetes</taxon>
        <taxon>Hypocreomycetidae</taxon>
        <taxon>Glomerellales</taxon>
        <taxon>Glomerellaceae</taxon>
        <taxon>Colletotrichum</taxon>
        <taxon>Colletotrichum truncatum species complex</taxon>
    </lineage>
</organism>
<evidence type="ECO:0000313" key="1">
    <source>
        <dbReference type="EMBL" id="KAL0931443.1"/>
    </source>
</evidence>
<reference evidence="1 2" key="1">
    <citation type="journal article" date="2020" name="Phytopathology">
        <title>Genome Sequence Resources of Colletotrichum truncatum, C. plurivorum, C. musicola, and C. sojae: Four Species Pathogenic to Soybean (Glycine max).</title>
        <authorList>
            <person name="Rogerio F."/>
            <person name="Boufleur T.R."/>
            <person name="Ciampi-Guillardi M."/>
            <person name="Sukno S.A."/>
            <person name="Thon M.R."/>
            <person name="Massola Junior N.S."/>
            <person name="Baroncelli R."/>
        </authorList>
    </citation>
    <scope>NUCLEOTIDE SEQUENCE [LARGE SCALE GENOMIC DNA]</scope>
    <source>
        <strain evidence="1 2">CMES1059</strain>
    </source>
</reference>
<dbReference type="Proteomes" id="UP000805649">
    <property type="component" value="Unassembled WGS sequence"/>
</dbReference>
<dbReference type="EMBL" id="VUJX02000010">
    <property type="protein sequence ID" value="KAL0931443.1"/>
    <property type="molecule type" value="Genomic_DNA"/>
</dbReference>
<comment type="caution">
    <text evidence="1">The sequence shown here is derived from an EMBL/GenBank/DDBJ whole genome shotgun (WGS) entry which is preliminary data.</text>
</comment>